<keyword evidence="3" id="KW-0812">Transmembrane</keyword>
<proteinExistence type="inferred from homology"/>
<sequence>MSSLDSPSISDNSVHLLVLVHGMWGNPSHLAEMERIVKEVQPELHVLLAETNKEDSTYDGIDWGGERVAQEIIQEIAHLRSQGKCVRHFSITGYSLGGLVSRYVVGILSRRGLFSVDSPDYMIPVNFNTIATPHFGLVEYDSLFDAIKRKLGPKLLSRTGEQFFCVDKWGKSGRPLLDVMSDPNLIFFQTLTRFEHVRIYANAINDLTVPYVTAAIETEDPFVEYEKNGLEVDFQPEHYPILASYSLPSSPPPKPQSKSLSSLWSRSSKSGSTSTSASASIPSVISSENADRKPIIQKKTPVLPPFLEFRFPLNILLYASMPLLIPSVLTLALVRLSLASRHSKARITLLEKEDESGQRSLAQALADLERQVEGAVADFIDNSDPSPTLVVPQLHRSAHPILSPLQKTICARLNTIPHLQKERAFISGMRNAHSTIISREPKVWDKNGVGLGVLRHWAGSLLLQVEES</sequence>
<comment type="similarity">
    <text evidence="1">Belongs to the putative lipase ROG1 family.</text>
</comment>
<dbReference type="InterPro" id="IPR044294">
    <property type="entry name" value="Lipase-like"/>
</dbReference>
<accession>A0AA38NT50</accession>
<feature type="region of interest" description="Disordered" evidence="2">
    <location>
        <begin position="245"/>
        <end position="285"/>
    </location>
</feature>
<dbReference type="Gene3D" id="3.40.50.1820">
    <property type="entry name" value="alpha/beta hydrolase"/>
    <property type="match status" value="1"/>
</dbReference>
<feature type="transmembrane region" description="Helical" evidence="3">
    <location>
        <begin position="315"/>
        <end position="336"/>
    </location>
</feature>
<dbReference type="EMBL" id="MU793248">
    <property type="protein sequence ID" value="KAJ3790598.1"/>
    <property type="molecule type" value="Genomic_DNA"/>
</dbReference>
<dbReference type="SUPFAM" id="SSF53474">
    <property type="entry name" value="alpha/beta-Hydrolases"/>
    <property type="match status" value="1"/>
</dbReference>
<comment type="caution">
    <text evidence="5">The sequence shown here is derived from an EMBL/GenBank/DDBJ whole genome shotgun (WGS) entry which is preliminary data.</text>
</comment>
<evidence type="ECO:0000313" key="5">
    <source>
        <dbReference type="EMBL" id="KAJ3790598.1"/>
    </source>
</evidence>
<gene>
    <name evidence="5" type="ORF">GGU10DRAFT_339757</name>
</gene>
<reference evidence="5" key="1">
    <citation type="submission" date="2022-08" db="EMBL/GenBank/DDBJ databases">
        <authorList>
            <consortium name="DOE Joint Genome Institute"/>
            <person name="Min B."/>
            <person name="Riley R."/>
            <person name="Sierra-Patev S."/>
            <person name="Naranjo-Ortiz M."/>
            <person name="Looney B."/>
            <person name="Konkel Z."/>
            <person name="Slot J.C."/>
            <person name="Sakamoto Y."/>
            <person name="Steenwyk J.L."/>
            <person name="Rokas A."/>
            <person name="Carro J."/>
            <person name="Camarero S."/>
            <person name="Ferreira P."/>
            <person name="Molpeceres G."/>
            <person name="Ruiz-Duenas F.J."/>
            <person name="Serrano A."/>
            <person name="Henrissat B."/>
            <person name="Drula E."/>
            <person name="Hughes K.W."/>
            <person name="Mata J.L."/>
            <person name="Ishikawa N.K."/>
            <person name="Vargas-Isla R."/>
            <person name="Ushijima S."/>
            <person name="Smith C.A."/>
            <person name="Ahrendt S."/>
            <person name="Andreopoulos W."/>
            <person name="He G."/>
            <person name="Labutti K."/>
            <person name="Lipzen A."/>
            <person name="Ng V."/>
            <person name="Sandor L."/>
            <person name="Barry K."/>
            <person name="Martinez A.T."/>
            <person name="Xiao Y."/>
            <person name="Gibbons J.G."/>
            <person name="Terashima K."/>
            <person name="Hibbett D.S."/>
            <person name="Grigoriev I.V."/>
        </authorList>
    </citation>
    <scope>NUCLEOTIDE SEQUENCE</scope>
    <source>
        <strain evidence="5">TFB10291</strain>
    </source>
</reference>
<dbReference type="Proteomes" id="UP001163798">
    <property type="component" value="Unassembled WGS sequence"/>
</dbReference>
<organism evidence="5 6">
    <name type="scientific">Lentinula aff. detonsa</name>
    <dbReference type="NCBI Taxonomy" id="2804958"/>
    <lineage>
        <taxon>Eukaryota</taxon>
        <taxon>Fungi</taxon>
        <taxon>Dikarya</taxon>
        <taxon>Basidiomycota</taxon>
        <taxon>Agaricomycotina</taxon>
        <taxon>Agaricomycetes</taxon>
        <taxon>Agaricomycetidae</taxon>
        <taxon>Agaricales</taxon>
        <taxon>Marasmiineae</taxon>
        <taxon>Omphalotaceae</taxon>
        <taxon>Lentinula</taxon>
    </lineage>
</organism>
<evidence type="ECO:0000256" key="2">
    <source>
        <dbReference type="SAM" id="MobiDB-lite"/>
    </source>
</evidence>
<name>A0AA38NT50_9AGAR</name>
<protein>
    <submittedName>
        <fullName evidence="5">DUF676-domain-containing protein</fullName>
    </submittedName>
</protein>
<dbReference type="Pfam" id="PF05057">
    <property type="entry name" value="DUF676"/>
    <property type="match status" value="1"/>
</dbReference>
<keyword evidence="6" id="KW-1185">Reference proteome</keyword>
<dbReference type="PANTHER" id="PTHR12482">
    <property type="entry name" value="LIPASE ROG1-RELATED-RELATED"/>
    <property type="match status" value="1"/>
</dbReference>
<feature type="domain" description="DUF676" evidence="4">
    <location>
        <begin position="11"/>
        <end position="213"/>
    </location>
</feature>
<evidence type="ECO:0000256" key="3">
    <source>
        <dbReference type="SAM" id="Phobius"/>
    </source>
</evidence>
<keyword evidence="3" id="KW-1133">Transmembrane helix</keyword>
<dbReference type="InterPro" id="IPR007751">
    <property type="entry name" value="DUF676_lipase-like"/>
</dbReference>
<evidence type="ECO:0000256" key="1">
    <source>
        <dbReference type="ARBA" id="ARBA00007920"/>
    </source>
</evidence>
<evidence type="ECO:0000259" key="4">
    <source>
        <dbReference type="Pfam" id="PF05057"/>
    </source>
</evidence>
<dbReference type="PANTHER" id="PTHR12482:SF62">
    <property type="entry name" value="LIPASE ROG1-RELATED"/>
    <property type="match status" value="1"/>
</dbReference>
<dbReference type="AlphaFoldDB" id="A0AA38NT50"/>
<keyword evidence="3" id="KW-0472">Membrane</keyword>
<dbReference type="InterPro" id="IPR029058">
    <property type="entry name" value="AB_hydrolase_fold"/>
</dbReference>
<evidence type="ECO:0000313" key="6">
    <source>
        <dbReference type="Proteomes" id="UP001163798"/>
    </source>
</evidence>
<feature type="compositionally biased region" description="Low complexity" evidence="2">
    <location>
        <begin position="256"/>
        <end position="285"/>
    </location>
</feature>